<dbReference type="InterPro" id="IPR043129">
    <property type="entry name" value="ATPase_NBD"/>
</dbReference>
<keyword evidence="1 6" id="KW-0808">Transferase</keyword>
<feature type="binding site" evidence="6">
    <location>
        <position position="116"/>
    </location>
    <ligand>
        <name>Fe cation</name>
        <dbReference type="ChEBI" id="CHEBI:24875"/>
    </ligand>
</feature>
<dbReference type="GO" id="GO:0005506">
    <property type="term" value="F:iron ion binding"/>
    <property type="evidence" value="ECO:0007669"/>
    <property type="project" value="UniProtKB-UniRule"/>
</dbReference>
<evidence type="ECO:0000313" key="8">
    <source>
        <dbReference type="EMBL" id="OGM20303.1"/>
    </source>
</evidence>
<dbReference type="PRINTS" id="PR00789">
    <property type="entry name" value="OSIALOPTASE"/>
</dbReference>
<dbReference type="HAMAP" id="MF_01445">
    <property type="entry name" value="TsaD"/>
    <property type="match status" value="1"/>
</dbReference>
<comment type="catalytic activity">
    <reaction evidence="5 6">
        <text>L-threonylcarbamoyladenylate + adenosine(37) in tRNA = N(6)-L-threonylcarbamoyladenosine(37) in tRNA + AMP + H(+)</text>
        <dbReference type="Rhea" id="RHEA:37059"/>
        <dbReference type="Rhea" id="RHEA-COMP:10162"/>
        <dbReference type="Rhea" id="RHEA-COMP:10163"/>
        <dbReference type="ChEBI" id="CHEBI:15378"/>
        <dbReference type="ChEBI" id="CHEBI:73682"/>
        <dbReference type="ChEBI" id="CHEBI:74411"/>
        <dbReference type="ChEBI" id="CHEBI:74418"/>
        <dbReference type="ChEBI" id="CHEBI:456215"/>
        <dbReference type="EC" id="2.3.1.234"/>
    </reaction>
</comment>
<evidence type="ECO:0000313" key="9">
    <source>
        <dbReference type="Proteomes" id="UP000176741"/>
    </source>
</evidence>
<dbReference type="EC" id="2.3.1.234" evidence="6"/>
<evidence type="ECO:0000256" key="2">
    <source>
        <dbReference type="ARBA" id="ARBA00022694"/>
    </source>
</evidence>
<dbReference type="NCBIfam" id="TIGR03723">
    <property type="entry name" value="T6A_TsaD_YgjD"/>
    <property type="match status" value="1"/>
</dbReference>
<comment type="similarity">
    <text evidence="6">Belongs to the KAE1 / TsaD family.</text>
</comment>
<feature type="binding site" evidence="6">
    <location>
        <begin position="146"/>
        <end position="150"/>
    </location>
    <ligand>
        <name>substrate</name>
    </ligand>
</feature>
<evidence type="ECO:0000256" key="6">
    <source>
        <dbReference type="HAMAP-Rule" id="MF_01445"/>
    </source>
</evidence>
<reference evidence="8 9" key="1">
    <citation type="journal article" date="2016" name="Nat. Commun.">
        <title>Thousands of microbial genomes shed light on interconnected biogeochemical processes in an aquifer system.</title>
        <authorList>
            <person name="Anantharaman K."/>
            <person name="Brown C.T."/>
            <person name="Hug L.A."/>
            <person name="Sharon I."/>
            <person name="Castelle C.J."/>
            <person name="Probst A.J."/>
            <person name="Thomas B.C."/>
            <person name="Singh A."/>
            <person name="Wilkins M.J."/>
            <person name="Karaoz U."/>
            <person name="Brodie E.L."/>
            <person name="Williams K.H."/>
            <person name="Hubbard S.S."/>
            <person name="Banfield J.F."/>
        </authorList>
    </citation>
    <scope>NUCLEOTIDE SEQUENCE [LARGE SCALE GENOMIC DNA]</scope>
</reference>
<dbReference type="InterPro" id="IPR022450">
    <property type="entry name" value="TsaD"/>
</dbReference>
<dbReference type="PANTHER" id="PTHR11735:SF6">
    <property type="entry name" value="TRNA N6-ADENOSINE THREONYLCARBAMOYLTRANSFERASE, MITOCHONDRIAL"/>
    <property type="match status" value="1"/>
</dbReference>
<dbReference type="GO" id="GO:0005737">
    <property type="term" value="C:cytoplasm"/>
    <property type="evidence" value="ECO:0007669"/>
    <property type="project" value="UniProtKB-SubCell"/>
</dbReference>
<feature type="binding site" evidence="6">
    <location>
        <position position="179"/>
    </location>
    <ligand>
        <name>substrate</name>
    </ligand>
</feature>
<keyword evidence="2 6" id="KW-0819">tRNA processing</keyword>
<proteinExistence type="inferred from homology"/>
<keyword evidence="6" id="KW-0408">Iron</keyword>
<dbReference type="Proteomes" id="UP000176741">
    <property type="component" value="Unassembled WGS sequence"/>
</dbReference>
<feature type="binding site" evidence="6">
    <location>
        <position position="196"/>
    </location>
    <ligand>
        <name>substrate</name>
    </ligand>
</feature>
<dbReference type="FunFam" id="3.30.420.40:FF:000012">
    <property type="entry name" value="tRNA N6-adenosine threonylcarbamoyltransferase"/>
    <property type="match status" value="1"/>
</dbReference>
<evidence type="ECO:0000256" key="4">
    <source>
        <dbReference type="ARBA" id="ARBA00023315"/>
    </source>
</evidence>
<feature type="binding site" evidence="6">
    <location>
        <position position="315"/>
    </location>
    <ligand>
        <name>Fe cation</name>
        <dbReference type="ChEBI" id="CHEBI:24875"/>
    </ligand>
</feature>
<dbReference type="Gene3D" id="3.30.420.40">
    <property type="match status" value="2"/>
</dbReference>
<evidence type="ECO:0000256" key="1">
    <source>
        <dbReference type="ARBA" id="ARBA00022679"/>
    </source>
</evidence>
<comment type="function">
    <text evidence="6">Required for the formation of a threonylcarbamoyl group on adenosine at position 37 (t(6)A37) in tRNAs that read codons beginning with adenine. Is involved in the transfer of the threonylcarbamoyl moiety of threonylcarbamoyl-AMP (TC-AMP) to the N6 group of A37, together with TsaE and TsaB. TsaD likely plays a direct catalytic role in this reaction.</text>
</comment>
<organism evidence="8 9">
    <name type="scientific">Candidatus Woesebacteria bacterium RIFCSPHIGHO2_01_FULL_38_26b</name>
    <dbReference type="NCBI Taxonomy" id="1802491"/>
    <lineage>
        <taxon>Bacteria</taxon>
        <taxon>Candidatus Woeseibacteriota</taxon>
    </lineage>
</organism>
<dbReference type="EMBL" id="MGGD01000037">
    <property type="protein sequence ID" value="OGM20303.1"/>
    <property type="molecule type" value="Genomic_DNA"/>
</dbReference>
<dbReference type="SUPFAM" id="SSF53067">
    <property type="entry name" value="Actin-like ATPase domain"/>
    <property type="match status" value="1"/>
</dbReference>
<evidence type="ECO:0000256" key="5">
    <source>
        <dbReference type="ARBA" id="ARBA00048117"/>
    </source>
</evidence>
<evidence type="ECO:0000256" key="3">
    <source>
        <dbReference type="ARBA" id="ARBA00022723"/>
    </source>
</evidence>
<accession>A0A1F7XZ41</accession>
<comment type="caution">
    <text evidence="8">The sequence shown here is derived from an EMBL/GenBank/DDBJ whole genome shotgun (WGS) entry which is preliminary data.</text>
</comment>
<dbReference type="GO" id="GO:0061711">
    <property type="term" value="F:tRNA N(6)-L-threonylcarbamoyladenine synthase activity"/>
    <property type="evidence" value="ECO:0007669"/>
    <property type="project" value="UniProtKB-EC"/>
</dbReference>
<dbReference type="InterPro" id="IPR000905">
    <property type="entry name" value="Gcp-like_dom"/>
</dbReference>
<dbReference type="NCBIfam" id="TIGR00329">
    <property type="entry name" value="gcp_kae1"/>
    <property type="match status" value="1"/>
</dbReference>
<keyword evidence="3 6" id="KW-0479">Metal-binding</keyword>
<feature type="binding site" evidence="6">
    <location>
        <position position="192"/>
    </location>
    <ligand>
        <name>substrate</name>
    </ligand>
</feature>
<feature type="binding site" evidence="6">
    <location>
        <position position="286"/>
    </location>
    <ligand>
        <name>substrate</name>
    </ligand>
</feature>
<dbReference type="AlphaFoldDB" id="A0A1F7XZ41"/>
<dbReference type="PANTHER" id="PTHR11735">
    <property type="entry name" value="TRNA N6-ADENOSINE THREONYLCARBAMOYLTRANSFERASE"/>
    <property type="match status" value="1"/>
</dbReference>
<dbReference type="Pfam" id="PF00814">
    <property type="entry name" value="TsaD"/>
    <property type="match status" value="1"/>
</dbReference>
<protein>
    <recommendedName>
        <fullName evidence="6">tRNA N6-adenosine threonylcarbamoyltransferase</fullName>
        <ecNumber evidence="6">2.3.1.234</ecNumber>
    </recommendedName>
    <alternativeName>
        <fullName evidence="6">N6-L-threonylcarbamoyladenine synthase</fullName>
        <shortName evidence="6">t(6)A synthase</shortName>
    </alternativeName>
    <alternativeName>
        <fullName evidence="6">t(6)A37 threonylcarbamoyladenosine biosynthesis protein TsaD</fullName>
    </alternativeName>
    <alternativeName>
        <fullName evidence="6">tRNA threonylcarbamoyladenosine biosynthesis protein TsaD</fullName>
    </alternativeName>
</protein>
<comment type="subcellular location">
    <subcellularLocation>
        <location evidence="6">Cytoplasm</location>
    </subcellularLocation>
</comment>
<feature type="domain" description="Gcp-like" evidence="7">
    <location>
        <begin position="28"/>
        <end position="321"/>
    </location>
</feature>
<dbReference type="InterPro" id="IPR017861">
    <property type="entry name" value="KAE1/TsaD"/>
</dbReference>
<comment type="cofactor">
    <cofactor evidence="6">
        <name>Fe(2+)</name>
        <dbReference type="ChEBI" id="CHEBI:29033"/>
    </cofactor>
    <text evidence="6">Binds 1 Fe(2+) ion per subunit.</text>
</comment>
<keyword evidence="4 6" id="KW-0012">Acyltransferase</keyword>
<feature type="binding site" evidence="6">
    <location>
        <position position="120"/>
    </location>
    <ligand>
        <name>Fe cation</name>
        <dbReference type="ChEBI" id="CHEBI:24875"/>
    </ligand>
</feature>
<dbReference type="GO" id="GO:0002949">
    <property type="term" value="P:tRNA threonylcarbamoyladenosine modification"/>
    <property type="evidence" value="ECO:0007669"/>
    <property type="project" value="UniProtKB-UniRule"/>
</dbReference>
<name>A0A1F7XZ41_9BACT</name>
<gene>
    <name evidence="6" type="primary">tsaD</name>
    <name evidence="8" type="ORF">A2771_03820</name>
</gene>
<evidence type="ECO:0000259" key="7">
    <source>
        <dbReference type="Pfam" id="PF00814"/>
    </source>
</evidence>
<keyword evidence="6" id="KW-0963">Cytoplasm</keyword>
<sequence>MAPNTQFKILSIDTSCDETAAAVTEGKKVLSNIIWSQASLHAKFGGVYPSLAKRMHKERIGWVIEKAIKNSKVKIKNIDSIAVTVGPGLAIALEVGIKKALEFAEAYNKPLIPINHVEGHILSVLAHSRNLKSQISNLKFPALAFVASGGTTQLILVYKIGDYKILAQTSDDSLGEALDKAARMLGLGYPGGAILEKMAKKGNSQTYPLPIPMLGQEDKFVFSYSGLKTAFYKLVEKEKPLNQEKIQNLAASFQDKAFKHAVRIIQKVFDEYPAKEFWFGGGVAANLELKKRLRFICKQKGMKMLIPYSKKLCTDNAAMIGISAYYRFKRKKFLTTRDFDKVDRIPRAKVDKKLPW</sequence>